<organism evidence="1 2">
    <name type="scientific">Burkholderia sola</name>
    <dbReference type="NCBI Taxonomy" id="2843302"/>
    <lineage>
        <taxon>Bacteria</taxon>
        <taxon>Pseudomonadati</taxon>
        <taxon>Pseudomonadota</taxon>
        <taxon>Betaproteobacteria</taxon>
        <taxon>Burkholderiales</taxon>
        <taxon>Burkholderiaceae</taxon>
        <taxon>Burkholderia</taxon>
        <taxon>Burkholderia cepacia complex</taxon>
    </lineage>
</organism>
<evidence type="ECO:0000313" key="1">
    <source>
        <dbReference type="EMBL" id="MET1475607.1"/>
    </source>
</evidence>
<dbReference type="EMBL" id="JBEWCH010000008">
    <property type="protein sequence ID" value="MET1475607.1"/>
    <property type="molecule type" value="Genomic_DNA"/>
</dbReference>
<gene>
    <name evidence="1" type="ORF">ABXL37_15225</name>
</gene>
<evidence type="ECO:0000313" key="2">
    <source>
        <dbReference type="Proteomes" id="UP001548587"/>
    </source>
</evidence>
<comment type="caution">
    <text evidence="1">The sequence shown here is derived from an EMBL/GenBank/DDBJ whole genome shotgun (WGS) entry which is preliminary data.</text>
</comment>
<sequence length="287" mass="32740">MKFTTQSERRTPFSGLRTYYIDLIEQWPEAYKRLLHGKAFFDDVLLRGSYALPSERIGIQVDQARPGNFNARFDMCGRNPFYRISQFEVNKRGEESAQAARGIALTLAHADVALTSANEIGIPDFGTFEFTDAGLVSSCDQFPEAVGHDALHFVGCFIEQDFGVLTRRNDDLYYTYICTNYEKTPKNVDTGVDGFVGENFLEWHRRIFNAEPLHDFLSAVHRASGKNLLDMLMIDLRRRHLYTDGKSVVQRYERDFVMPLKELNGNYVGHHPQGMRRDTTTAAATVS</sequence>
<reference evidence="1 2" key="1">
    <citation type="submission" date="2024-06" db="EMBL/GenBank/DDBJ databases">
        <title>Burkholderia sola in Mexico.</title>
        <authorList>
            <person name="Estrada P."/>
        </authorList>
    </citation>
    <scope>NUCLEOTIDE SEQUENCE [LARGE SCALE GENOMIC DNA]</scope>
    <source>
        <strain evidence="1 2">CpTa8-5</strain>
    </source>
</reference>
<protein>
    <submittedName>
        <fullName evidence="1">Uncharacterized protein</fullName>
    </submittedName>
</protein>
<dbReference type="RefSeq" id="WP_209925959.1">
    <property type="nucleotide sequence ID" value="NZ_JBEWCH010000008.1"/>
</dbReference>
<accession>A0ABV2C947</accession>
<proteinExistence type="predicted"/>
<name>A0ABV2C947_9BURK</name>
<keyword evidence="2" id="KW-1185">Reference proteome</keyword>
<dbReference type="Proteomes" id="UP001548587">
    <property type="component" value="Unassembled WGS sequence"/>
</dbReference>